<keyword evidence="7" id="KW-0243">Dynein</keyword>
<keyword evidence="10" id="KW-0505">Motor protein</keyword>
<evidence type="ECO:0000256" key="5">
    <source>
        <dbReference type="ARBA" id="ARBA00022741"/>
    </source>
</evidence>
<evidence type="ECO:0000259" key="14">
    <source>
        <dbReference type="Pfam" id="PF12781"/>
    </source>
</evidence>
<name>A0A2C6KLH2_9APIC</name>
<dbReference type="GO" id="GO:0045505">
    <property type="term" value="F:dynein intermediate chain binding"/>
    <property type="evidence" value="ECO:0007669"/>
    <property type="project" value="InterPro"/>
</dbReference>
<keyword evidence="15" id="KW-0282">Flagellum</keyword>
<dbReference type="GeneID" id="94428222"/>
<evidence type="ECO:0000256" key="11">
    <source>
        <dbReference type="ARBA" id="ARBA00023212"/>
    </source>
</evidence>
<evidence type="ECO:0000256" key="2">
    <source>
        <dbReference type="ARBA" id="ARBA00022490"/>
    </source>
</evidence>
<dbReference type="Proteomes" id="UP000221165">
    <property type="component" value="Unassembled WGS sequence"/>
</dbReference>
<feature type="domain" description="Dynein heavy chain ATP-binding dynein motor region" evidence="14">
    <location>
        <begin position="1"/>
        <end position="207"/>
    </location>
</feature>
<keyword evidence="9" id="KW-0969">Cilium</keyword>
<evidence type="ECO:0000256" key="3">
    <source>
        <dbReference type="ARBA" id="ARBA00022701"/>
    </source>
</evidence>
<sequence>MVTRSSRYSLMVDPQGQALNWIKKKEEARMEGAKQCITTLTNPRLKDQLEFCLQEGRPILIEGVGDEVNPLLDPILEKQVIRKGKKNYINFSDQLVEVNLDFTLYMTTKLANPHFSPELSAKCTVIDFTVTQEGLEQQLLGRVLSMEQRSLEESLNLLMEEVTSNTKALQVLDSQLLERLSNSTSNLLDDTELIEVLGNTKAKAKEVEKKLKDAQEKKTEINEKREQYRPVATRGSVLYFCTVEMSLVSWMYNSSLSQFLEQFDLSVYRSEKVQPTHKRVEKIVDYLTYQVYRYVNRGLFERHKMTFVMMAALKILLTAGELTNADVSLLLNAG</sequence>
<feature type="coiled-coil region" evidence="13">
    <location>
        <begin position="197"/>
        <end position="227"/>
    </location>
</feature>
<comment type="subcellular location">
    <subcellularLocation>
        <location evidence="1">Cytoplasm</location>
        <location evidence="1">Cytoskeleton</location>
        <location evidence="1">Cilium axoneme</location>
    </subcellularLocation>
</comment>
<keyword evidence="2" id="KW-0963">Cytoplasm</keyword>
<feature type="non-terminal residue" evidence="15">
    <location>
        <position position="334"/>
    </location>
</feature>
<dbReference type="FunFam" id="1.10.8.1220:FF:000001">
    <property type="entry name" value="Dynein axonemal heavy chain 5"/>
    <property type="match status" value="1"/>
</dbReference>
<evidence type="ECO:0000256" key="4">
    <source>
        <dbReference type="ARBA" id="ARBA00022737"/>
    </source>
</evidence>
<dbReference type="Pfam" id="PF12781">
    <property type="entry name" value="AAA_9"/>
    <property type="match status" value="1"/>
</dbReference>
<dbReference type="GO" id="GO:0005874">
    <property type="term" value="C:microtubule"/>
    <property type="evidence" value="ECO:0007669"/>
    <property type="project" value="UniProtKB-KW"/>
</dbReference>
<dbReference type="OrthoDB" id="5593012at2759"/>
<dbReference type="Gene3D" id="3.40.50.300">
    <property type="entry name" value="P-loop containing nucleotide triphosphate hydrolases"/>
    <property type="match status" value="1"/>
</dbReference>
<dbReference type="InterPro" id="IPR026983">
    <property type="entry name" value="DHC"/>
</dbReference>
<evidence type="ECO:0000256" key="1">
    <source>
        <dbReference type="ARBA" id="ARBA00004430"/>
    </source>
</evidence>
<dbReference type="RefSeq" id="XP_067923013.1">
    <property type="nucleotide sequence ID" value="XM_068065011.1"/>
</dbReference>
<comment type="caution">
    <text evidence="15">The sequence shown here is derived from an EMBL/GenBank/DDBJ whole genome shotgun (WGS) entry which is preliminary data.</text>
</comment>
<evidence type="ECO:0000256" key="13">
    <source>
        <dbReference type="SAM" id="Coils"/>
    </source>
</evidence>
<evidence type="ECO:0000313" key="16">
    <source>
        <dbReference type="Proteomes" id="UP000221165"/>
    </source>
</evidence>
<keyword evidence="4" id="KW-0677">Repeat</keyword>
<dbReference type="InterPro" id="IPR027417">
    <property type="entry name" value="P-loop_NTPase"/>
</dbReference>
<dbReference type="AlphaFoldDB" id="A0A2C6KLH2"/>
<dbReference type="Gene3D" id="6.10.140.1060">
    <property type="match status" value="1"/>
</dbReference>
<evidence type="ECO:0000256" key="12">
    <source>
        <dbReference type="ARBA" id="ARBA00023273"/>
    </source>
</evidence>
<dbReference type="GO" id="GO:0007018">
    <property type="term" value="P:microtubule-based movement"/>
    <property type="evidence" value="ECO:0007669"/>
    <property type="project" value="InterPro"/>
</dbReference>
<protein>
    <submittedName>
        <fullName evidence="15">Dynein gamma flagellar outer</fullName>
    </submittedName>
</protein>
<dbReference type="VEuPathDB" id="ToxoDB:CSUI_004829"/>
<keyword evidence="8 13" id="KW-0175">Coiled coil</keyword>
<reference evidence="15 16" key="1">
    <citation type="journal article" date="2017" name="Int. J. Parasitol.">
        <title>The genome of the protozoan parasite Cystoisospora suis and a reverse vaccinology approach to identify vaccine candidates.</title>
        <authorList>
            <person name="Palmieri N."/>
            <person name="Shrestha A."/>
            <person name="Ruttkowski B."/>
            <person name="Beck T."/>
            <person name="Vogl C."/>
            <person name="Tomley F."/>
            <person name="Blake D.P."/>
            <person name="Joachim A."/>
        </authorList>
    </citation>
    <scope>NUCLEOTIDE SEQUENCE [LARGE SCALE GENOMIC DNA]</scope>
    <source>
        <strain evidence="15 16">Wien I</strain>
    </source>
</reference>
<keyword evidence="6" id="KW-0067">ATP-binding</keyword>
<dbReference type="GO" id="GO:0005930">
    <property type="term" value="C:axoneme"/>
    <property type="evidence" value="ECO:0007669"/>
    <property type="project" value="UniProtKB-SubCell"/>
</dbReference>
<keyword evidence="5" id="KW-0547">Nucleotide-binding</keyword>
<evidence type="ECO:0000256" key="7">
    <source>
        <dbReference type="ARBA" id="ARBA00023017"/>
    </source>
</evidence>
<gene>
    <name evidence="15" type="ORF">CSUI_004829</name>
</gene>
<dbReference type="Gene3D" id="1.10.8.1220">
    <property type="match status" value="1"/>
</dbReference>
<dbReference type="GO" id="GO:0005524">
    <property type="term" value="F:ATP binding"/>
    <property type="evidence" value="ECO:0007669"/>
    <property type="project" value="UniProtKB-KW"/>
</dbReference>
<evidence type="ECO:0000256" key="6">
    <source>
        <dbReference type="ARBA" id="ARBA00022840"/>
    </source>
</evidence>
<keyword evidence="12" id="KW-0966">Cell projection</keyword>
<evidence type="ECO:0000256" key="9">
    <source>
        <dbReference type="ARBA" id="ARBA00023069"/>
    </source>
</evidence>
<keyword evidence="11" id="KW-0206">Cytoskeleton</keyword>
<dbReference type="GO" id="GO:0030286">
    <property type="term" value="C:dynein complex"/>
    <property type="evidence" value="ECO:0007669"/>
    <property type="project" value="UniProtKB-KW"/>
</dbReference>
<organism evidence="15 16">
    <name type="scientific">Cystoisospora suis</name>
    <dbReference type="NCBI Taxonomy" id="483139"/>
    <lineage>
        <taxon>Eukaryota</taxon>
        <taxon>Sar</taxon>
        <taxon>Alveolata</taxon>
        <taxon>Apicomplexa</taxon>
        <taxon>Conoidasida</taxon>
        <taxon>Coccidia</taxon>
        <taxon>Eucoccidiorida</taxon>
        <taxon>Eimeriorina</taxon>
        <taxon>Sarcocystidae</taxon>
        <taxon>Cystoisospora</taxon>
    </lineage>
</organism>
<dbReference type="FunFam" id="3.40.50.300:FF:000049">
    <property type="entry name" value="Dynein, axonemal, heavy chain 5"/>
    <property type="match status" value="1"/>
</dbReference>
<keyword evidence="16" id="KW-1185">Reference proteome</keyword>
<dbReference type="GO" id="GO:0051959">
    <property type="term" value="F:dynein light intermediate chain binding"/>
    <property type="evidence" value="ECO:0007669"/>
    <property type="project" value="InterPro"/>
</dbReference>
<evidence type="ECO:0000256" key="10">
    <source>
        <dbReference type="ARBA" id="ARBA00023175"/>
    </source>
</evidence>
<evidence type="ECO:0000256" key="8">
    <source>
        <dbReference type="ARBA" id="ARBA00023054"/>
    </source>
</evidence>
<keyword evidence="3" id="KW-0493">Microtubule</keyword>
<dbReference type="PANTHER" id="PTHR22878:SF63">
    <property type="entry name" value="DYNEIN AXONEMAL HEAVY CHAIN 10"/>
    <property type="match status" value="1"/>
</dbReference>
<proteinExistence type="predicted"/>
<dbReference type="InterPro" id="IPR035706">
    <property type="entry name" value="AAA_9"/>
</dbReference>
<accession>A0A2C6KLH2</accession>
<dbReference type="EMBL" id="MIGC01002307">
    <property type="protein sequence ID" value="PHJ21330.1"/>
    <property type="molecule type" value="Genomic_DNA"/>
</dbReference>
<dbReference type="PANTHER" id="PTHR22878">
    <property type="entry name" value="DYNEIN HEAVY CHAIN 6, AXONEMAL-LIKE-RELATED"/>
    <property type="match status" value="1"/>
</dbReference>
<evidence type="ECO:0000313" key="15">
    <source>
        <dbReference type="EMBL" id="PHJ21330.1"/>
    </source>
</evidence>